<keyword evidence="2" id="KW-1185">Reference proteome</keyword>
<accession>A0A2S5ABF5</accession>
<proteinExistence type="predicted"/>
<evidence type="ECO:0000313" key="2">
    <source>
        <dbReference type="Proteomes" id="UP000237310"/>
    </source>
</evidence>
<reference evidence="1 2" key="1">
    <citation type="submission" date="2018-01" db="EMBL/GenBank/DDBJ databases">
        <authorList>
            <person name="Gaut B.S."/>
            <person name="Morton B.R."/>
            <person name="Clegg M.T."/>
            <person name="Duvall M.R."/>
        </authorList>
    </citation>
    <scope>NUCLEOTIDE SEQUENCE [LARGE SCALE GENOMIC DNA]</scope>
    <source>
        <strain evidence="1 2">HR-AY</strain>
    </source>
</reference>
<dbReference type="RefSeq" id="WP_103805752.1">
    <property type="nucleotide sequence ID" value="NZ_PQVG01000004.1"/>
</dbReference>
<dbReference type="AlphaFoldDB" id="A0A2S5ABF5"/>
<organism evidence="1 2">
    <name type="scientific">Flavobacterium alvei</name>
    <dbReference type="NCBI Taxonomy" id="2080416"/>
    <lineage>
        <taxon>Bacteria</taxon>
        <taxon>Pseudomonadati</taxon>
        <taxon>Bacteroidota</taxon>
        <taxon>Flavobacteriia</taxon>
        <taxon>Flavobacteriales</taxon>
        <taxon>Flavobacteriaceae</taxon>
        <taxon>Flavobacterium</taxon>
    </lineage>
</organism>
<dbReference type="Proteomes" id="UP000237310">
    <property type="component" value="Unassembled WGS sequence"/>
</dbReference>
<name>A0A2S5ABF5_9FLAO</name>
<dbReference type="Pfam" id="PF08811">
    <property type="entry name" value="DUF1800"/>
    <property type="match status" value="1"/>
</dbReference>
<gene>
    <name evidence="1" type="ORF">C3L50_08515</name>
</gene>
<dbReference type="InterPro" id="IPR014917">
    <property type="entry name" value="DUF1800"/>
</dbReference>
<comment type="caution">
    <text evidence="1">The sequence shown here is derived from an EMBL/GenBank/DDBJ whole genome shotgun (WGS) entry which is preliminary data.</text>
</comment>
<protein>
    <recommendedName>
        <fullName evidence="3">DUF1800 domain-containing protein</fullName>
    </recommendedName>
</protein>
<sequence length="609" mass="70008">MSNTSNTINRRNLFKSVLNKFKKNQDSGDPLFEKYSRKIFNGRRYQSNTKSKNSGFTDRVVPVSSGLSPYTGIWEKSQVLHLLRRTGYGFKKSDVDTLLTLSMTNAVNAVLNVNTTPPSPPVNSYNNYSPDESSLPYGADWTTNPLPSGTNTTNSRRIDSLSQWNFGLACNQDLTIKEKMTWFWYHFIPVDFETVRTAPFSYAGSNSCRILYTYMKMFRDNPLGNFKTLIRTMATQPAMMYYLNNQANTKTSPDENFAREIMELFTLGKDPLSQYTEVDVVQAAKVLTGWRVVNLNTATPSTNFDNTYHETSNKQFSSFFNNTIINNAGASELDAFINMIFTKSQVVSEYICRRLYRYFVYYDIDATIESTIITPLAQTFVANNWEIAPVLDQLFKSQHFYDMANRGVYIKSPFDLVIGSLRTFNLNYTVADQTNFEAQYKVWNYYNNSISSGLEQTMGRIPNVSGWVAFYQNPSFHEYWINSNTTQKRFDFLNRIFNGYNLTYNLLTTRIEVDLIAFIQQFDPAICEDPDLLVAECIAYLLPIDLSVTQKEQIKIQSLLSNQTTNSYWTTAWSLYLSNTSNTTYKNSVKTRLKSLLVTLTQLAEYQLM</sequence>
<dbReference type="EMBL" id="PQVG01000004">
    <property type="protein sequence ID" value="POY39864.1"/>
    <property type="molecule type" value="Genomic_DNA"/>
</dbReference>
<dbReference type="OrthoDB" id="9772295at2"/>
<evidence type="ECO:0000313" key="1">
    <source>
        <dbReference type="EMBL" id="POY39864.1"/>
    </source>
</evidence>
<evidence type="ECO:0008006" key="3">
    <source>
        <dbReference type="Google" id="ProtNLM"/>
    </source>
</evidence>